<proteinExistence type="predicted"/>
<gene>
    <name evidence="2" type="ORF">R1flu_013988</name>
</gene>
<evidence type="ECO:0000313" key="2">
    <source>
        <dbReference type="EMBL" id="KAL2629302.1"/>
    </source>
</evidence>
<name>A0ABD1YIJ4_9MARC</name>
<dbReference type="Pfam" id="PF00078">
    <property type="entry name" value="RVT_1"/>
    <property type="match status" value="1"/>
</dbReference>
<dbReference type="AlphaFoldDB" id="A0ABD1YIJ4"/>
<evidence type="ECO:0000259" key="1">
    <source>
        <dbReference type="Pfam" id="PF00078"/>
    </source>
</evidence>
<keyword evidence="3" id="KW-1185">Reference proteome</keyword>
<evidence type="ECO:0000313" key="3">
    <source>
        <dbReference type="Proteomes" id="UP001605036"/>
    </source>
</evidence>
<comment type="caution">
    <text evidence="2">The sequence shown here is derived from an EMBL/GenBank/DDBJ whole genome shotgun (WGS) entry which is preliminary data.</text>
</comment>
<reference evidence="2 3" key="1">
    <citation type="submission" date="2024-09" db="EMBL/GenBank/DDBJ databases">
        <title>Chromosome-scale assembly of Riccia fluitans.</title>
        <authorList>
            <person name="Paukszto L."/>
            <person name="Sawicki J."/>
            <person name="Karawczyk K."/>
            <person name="Piernik-Szablinska J."/>
            <person name="Szczecinska M."/>
            <person name="Mazdziarz M."/>
        </authorList>
    </citation>
    <scope>NUCLEOTIDE SEQUENCE [LARGE SCALE GENOMIC DNA]</scope>
    <source>
        <strain evidence="2">Rf_01</strain>
        <tissue evidence="2">Aerial parts of the thallus</tissue>
    </source>
</reference>
<protein>
    <recommendedName>
        <fullName evidence="1">Reverse transcriptase domain-containing protein</fullName>
    </recommendedName>
</protein>
<dbReference type="Proteomes" id="UP001605036">
    <property type="component" value="Unassembled WGS sequence"/>
</dbReference>
<dbReference type="InterPro" id="IPR000477">
    <property type="entry name" value="RT_dom"/>
</dbReference>
<dbReference type="EMBL" id="JBHFFA010000004">
    <property type="protein sequence ID" value="KAL2629302.1"/>
    <property type="molecule type" value="Genomic_DNA"/>
</dbReference>
<organism evidence="2 3">
    <name type="scientific">Riccia fluitans</name>
    <dbReference type="NCBI Taxonomy" id="41844"/>
    <lineage>
        <taxon>Eukaryota</taxon>
        <taxon>Viridiplantae</taxon>
        <taxon>Streptophyta</taxon>
        <taxon>Embryophyta</taxon>
        <taxon>Marchantiophyta</taxon>
        <taxon>Marchantiopsida</taxon>
        <taxon>Marchantiidae</taxon>
        <taxon>Marchantiales</taxon>
        <taxon>Ricciaceae</taxon>
        <taxon>Riccia</taxon>
    </lineage>
</organism>
<sequence length="222" mass="24108">MVFELLHDCFTLEDPASGFDLLFDLCIHIAQGRLSASMAYFLGASRLLALERPSGGVRPIVVGEVDIQNVFNTVSREALFHELRAATGSLDQFFPFVHFFYARCLPLYFSHCSREDEVSLFSSELGTRQGDPLGGALFALAHLRALRTMALEHPLCMFPSLADDTHIVGPSEVVLPAFHSLEGHLSAVGLTVQPTKCAIWSPSGLSSSLSLPPGFSLPFAGL</sequence>
<feature type="domain" description="Reverse transcriptase" evidence="1">
    <location>
        <begin position="64"/>
        <end position="200"/>
    </location>
</feature>
<accession>A0ABD1YIJ4</accession>